<protein>
    <submittedName>
        <fullName evidence="2">Uncharacterized protein</fullName>
    </submittedName>
</protein>
<reference evidence="3" key="1">
    <citation type="submission" date="2017-03" db="EMBL/GenBank/DDBJ databases">
        <title>Genomes of endolithic fungi from Antarctica.</title>
        <authorList>
            <person name="Coleine C."/>
            <person name="Masonjones S."/>
            <person name="Stajich J.E."/>
        </authorList>
    </citation>
    <scope>NUCLEOTIDE SEQUENCE [LARGE SCALE GENOMIC DNA]</scope>
    <source>
        <strain evidence="3">CCFEE 5527</strain>
    </source>
</reference>
<gene>
    <name evidence="2" type="ORF">B0A48_17796</name>
</gene>
<evidence type="ECO:0000313" key="3">
    <source>
        <dbReference type="Proteomes" id="UP000192596"/>
    </source>
</evidence>
<dbReference type="AlphaFoldDB" id="A0A1V8SAK2"/>
<keyword evidence="3" id="KW-1185">Reference proteome</keyword>
<feature type="compositionally biased region" description="Basic residues" evidence="1">
    <location>
        <begin position="225"/>
        <end position="238"/>
    </location>
</feature>
<proteinExistence type="predicted"/>
<evidence type="ECO:0000256" key="1">
    <source>
        <dbReference type="SAM" id="MobiDB-lite"/>
    </source>
</evidence>
<feature type="region of interest" description="Disordered" evidence="1">
    <location>
        <begin position="214"/>
        <end position="248"/>
    </location>
</feature>
<feature type="region of interest" description="Disordered" evidence="1">
    <location>
        <begin position="295"/>
        <end position="314"/>
    </location>
</feature>
<sequence>MATSNTSQQNMEVIDMGYLCFGEPGVKGVPCVVVGGVSFEEKHHPLLYRAEVMLSTVNGTLTPHRVVAGMTCMIGNEELEIPYYDIQASDYNPPSDNSLPIARWAPAFSNETYEIASIVYTRAQCLQHFHHRRTGEPERNIGELKRTLKVEEGFAERIKAAQEAIEKGECGPGSVVYGGIVGNDDGLGVPSGVMPISSAPGIRVRNEVKYTAASLPMKGQGEKKSRSKAGRGRRHRRTKSEGWEHLGRRHSADRKRFAKFFLPAVEALRRKQIADGQDPNELWYGEPLWAPFADEKGAPAEWEDTDEDVHNESM</sequence>
<dbReference type="EMBL" id="NAJO01000069">
    <property type="protein sequence ID" value="OQN96234.1"/>
    <property type="molecule type" value="Genomic_DNA"/>
</dbReference>
<dbReference type="Proteomes" id="UP000192596">
    <property type="component" value="Unassembled WGS sequence"/>
</dbReference>
<evidence type="ECO:0000313" key="2">
    <source>
        <dbReference type="EMBL" id="OQN96234.1"/>
    </source>
</evidence>
<comment type="caution">
    <text evidence="2">The sequence shown here is derived from an EMBL/GenBank/DDBJ whole genome shotgun (WGS) entry which is preliminary data.</text>
</comment>
<dbReference type="InParanoid" id="A0A1V8SAK2"/>
<name>A0A1V8SAK2_9PEZI</name>
<accession>A0A1V8SAK2</accession>
<organism evidence="2 3">
    <name type="scientific">Cryoendolithus antarcticus</name>
    <dbReference type="NCBI Taxonomy" id="1507870"/>
    <lineage>
        <taxon>Eukaryota</taxon>
        <taxon>Fungi</taxon>
        <taxon>Dikarya</taxon>
        <taxon>Ascomycota</taxon>
        <taxon>Pezizomycotina</taxon>
        <taxon>Dothideomycetes</taxon>
        <taxon>Dothideomycetidae</taxon>
        <taxon>Cladosporiales</taxon>
        <taxon>Cladosporiaceae</taxon>
        <taxon>Cryoendolithus</taxon>
    </lineage>
</organism>